<gene>
    <name evidence="1" type="ORF">SEMRO_1751_G295270.1</name>
</gene>
<sequence>MSFETDSLIVEFYPHDTVELYTLRTSRDTKHTVDLSETAKASTAPEYGTELFGFGAQRQGAHEEKERDGKKAISHDGDCGMIYVDENGFARVMHHAITGNAKGFYASWGISLQRVMTKHAEYFGITPPVCHDVSRLKIASLQGSALQPPRFEAVFAPGEEPEGDPVVLGKGYTTFDVLFAPGEEPDLEEDPMV</sequence>
<reference evidence="1" key="1">
    <citation type="submission" date="2020-06" db="EMBL/GenBank/DDBJ databases">
        <authorList>
            <consortium name="Plant Systems Biology data submission"/>
        </authorList>
    </citation>
    <scope>NUCLEOTIDE SEQUENCE</scope>
    <source>
        <strain evidence="1">D6</strain>
    </source>
</reference>
<proteinExistence type="predicted"/>
<name>A0A9N8EUT1_9STRA</name>
<evidence type="ECO:0000313" key="1">
    <source>
        <dbReference type="EMBL" id="CAB9525931.1"/>
    </source>
</evidence>
<dbReference type="AlphaFoldDB" id="A0A9N8EUT1"/>
<protein>
    <submittedName>
        <fullName evidence="1">Uncharacterized protein</fullName>
    </submittedName>
</protein>
<organism evidence="1 2">
    <name type="scientific">Seminavis robusta</name>
    <dbReference type="NCBI Taxonomy" id="568900"/>
    <lineage>
        <taxon>Eukaryota</taxon>
        <taxon>Sar</taxon>
        <taxon>Stramenopiles</taxon>
        <taxon>Ochrophyta</taxon>
        <taxon>Bacillariophyta</taxon>
        <taxon>Bacillariophyceae</taxon>
        <taxon>Bacillariophycidae</taxon>
        <taxon>Naviculales</taxon>
        <taxon>Naviculaceae</taxon>
        <taxon>Seminavis</taxon>
    </lineage>
</organism>
<dbReference type="EMBL" id="CAICTM010001749">
    <property type="protein sequence ID" value="CAB9525931.1"/>
    <property type="molecule type" value="Genomic_DNA"/>
</dbReference>
<accession>A0A9N8EUT1</accession>
<comment type="caution">
    <text evidence="1">The sequence shown here is derived from an EMBL/GenBank/DDBJ whole genome shotgun (WGS) entry which is preliminary data.</text>
</comment>
<evidence type="ECO:0000313" key="2">
    <source>
        <dbReference type="Proteomes" id="UP001153069"/>
    </source>
</evidence>
<dbReference type="Proteomes" id="UP001153069">
    <property type="component" value="Unassembled WGS sequence"/>
</dbReference>
<keyword evidence="2" id="KW-1185">Reference proteome</keyword>